<dbReference type="EMBL" id="FOXA01000001">
    <property type="protein sequence ID" value="SFO90967.1"/>
    <property type="molecule type" value="Genomic_DNA"/>
</dbReference>
<protein>
    <submittedName>
        <fullName evidence="1">Uncharacterized protein</fullName>
    </submittedName>
</protein>
<dbReference type="Proteomes" id="UP000199356">
    <property type="component" value="Unassembled WGS sequence"/>
</dbReference>
<sequence>MRVLNFPSLVRFPLPRHGEELTVYPADGGRGGRLIVDGFNRDRGFGWHVGTFDTWPEAMAAARQHRDAEVDLAQQVGRRA</sequence>
<keyword evidence="2" id="KW-1185">Reference proteome</keyword>
<reference evidence="1 2" key="1">
    <citation type="submission" date="2016-10" db="EMBL/GenBank/DDBJ databases">
        <authorList>
            <person name="de Groot N.N."/>
        </authorList>
    </citation>
    <scope>NUCLEOTIDE SEQUENCE [LARGE SCALE GENOMIC DNA]</scope>
    <source>
        <strain evidence="1 2">DSM 19547</strain>
    </source>
</reference>
<proteinExistence type="predicted"/>
<evidence type="ECO:0000313" key="2">
    <source>
        <dbReference type="Proteomes" id="UP000199356"/>
    </source>
</evidence>
<name>A0A1I5L0Z7_9RHOB</name>
<organism evidence="1 2">
    <name type="scientific">Tranquillimonas alkanivorans</name>
    <dbReference type="NCBI Taxonomy" id="441119"/>
    <lineage>
        <taxon>Bacteria</taxon>
        <taxon>Pseudomonadati</taxon>
        <taxon>Pseudomonadota</taxon>
        <taxon>Alphaproteobacteria</taxon>
        <taxon>Rhodobacterales</taxon>
        <taxon>Roseobacteraceae</taxon>
        <taxon>Tranquillimonas</taxon>
    </lineage>
</organism>
<gene>
    <name evidence="1" type="ORF">SAMN04488047_101408</name>
</gene>
<dbReference type="STRING" id="441119.SAMN04488047_101408"/>
<evidence type="ECO:0000313" key="1">
    <source>
        <dbReference type="EMBL" id="SFO90967.1"/>
    </source>
</evidence>
<dbReference type="RefSeq" id="WP_093416962.1">
    <property type="nucleotide sequence ID" value="NZ_FOXA01000001.1"/>
</dbReference>
<dbReference type="AlphaFoldDB" id="A0A1I5L0Z7"/>
<accession>A0A1I5L0Z7</accession>